<gene>
    <name evidence="4" type="primary">puuC</name>
    <name evidence="4" type="ORF">AHOG_13525</name>
</gene>
<evidence type="ECO:0000256" key="1">
    <source>
        <dbReference type="ARBA" id="ARBA00009986"/>
    </source>
</evidence>
<evidence type="ECO:0000313" key="4">
    <source>
        <dbReference type="EMBL" id="ASO20348.1"/>
    </source>
</evidence>
<dbReference type="PANTHER" id="PTHR11699">
    <property type="entry name" value="ALDEHYDE DEHYDROGENASE-RELATED"/>
    <property type="match status" value="1"/>
</dbReference>
<dbReference type="EMBL" id="CP022521">
    <property type="protein sequence ID" value="ASO20348.1"/>
    <property type="molecule type" value="Genomic_DNA"/>
</dbReference>
<dbReference type="Gene3D" id="3.40.309.10">
    <property type="entry name" value="Aldehyde Dehydrogenase, Chain A, domain 2"/>
    <property type="match status" value="1"/>
</dbReference>
<dbReference type="Pfam" id="PF00171">
    <property type="entry name" value="Aldedh"/>
    <property type="match status" value="1"/>
</dbReference>
<dbReference type="InterPro" id="IPR016161">
    <property type="entry name" value="Ald_DH/histidinol_DH"/>
</dbReference>
<proteinExistence type="inferred from homology"/>
<name>A0A221W3F7_9PSEU</name>
<protein>
    <submittedName>
        <fullName evidence="4">Aldehyde dehydrogenase PuuC</fullName>
        <ecNumber evidence="4">1.2.1.5</ecNumber>
    </submittedName>
</protein>
<dbReference type="AlphaFoldDB" id="A0A221W3F7"/>
<dbReference type="InterPro" id="IPR016162">
    <property type="entry name" value="Ald_DH_N"/>
</dbReference>
<dbReference type="InterPro" id="IPR016163">
    <property type="entry name" value="Ald_DH_C"/>
</dbReference>
<dbReference type="FunFam" id="3.40.605.10:FF:000007">
    <property type="entry name" value="NAD/NADP-dependent betaine aldehyde dehydrogenase"/>
    <property type="match status" value="1"/>
</dbReference>
<keyword evidence="5" id="KW-1185">Reference proteome</keyword>
<dbReference type="GO" id="GO:0004030">
    <property type="term" value="F:aldehyde dehydrogenase [NAD(P)+] activity"/>
    <property type="evidence" value="ECO:0007669"/>
    <property type="project" value="UniProtKB-EC"/>
</dbReference>
<dbReference type="KEGG" id="ahg:AHOG_13525"/>
<comment type="similarity">
    <text evidence="1 3">Belongs to the aldehyde dehydrogenase family.</text>
</comment>
<dbReference type="Proteomes" id="UP000204221">
    <property type="component" value="Chromosome"/>
</dbReference>
<dbReference type="Gene3D" id="3.40.605.10">
    <property type="entry name" value="Aldehyde Dehydrogenase, Chain A, domain 1"/>
    <property type="match status" value="1"/>
</dbReference>
<dbReference type="InterPro" id="IPR015590">
    <property type="entry name" value="Aldehyde_DH_dom"/>
</dbReference>
<organism evidence="4 5">
    <name type="scientific">Actinoalloteichus hoggarensis</name>
    <dbReference type="NCBI Taxonomy" id="1470176"/>
    <lineage>
        <taxon>Bacteria</taxon>
        <taxon>Bacillati</taxon>
        <taxon>Actinomycetota</taxon>
        <taxon>Actinomycetes</taxon>
        <taxon>Pseudonocardiales</taxon>
        <taxon>Pseudonocardiaceae</taxon>
        <taxon>Actinoalloteichus</taxon>
    </lineage>
</organism>
<sequence>MTLPPLAAPRPRPAFLDEGPLGLFIGGRLRQAQDQATLATIDPTTETILTEVAAAGVADVDAAVASARAAFEAPSWSEISPQARAGLLYQVADVVEAHREELATLDTLDMGAPLAGSRLMVDHAVEVFRHYAGWPTKIYGQTGPSDGSRLDYVLREPLGVVGAIIAWNGPMLQASWKLAAALATGNTVVLKPAEQSPLSALRLASLLAETDLPAGVINVVTGTGPVTGAALAGHPDVNKVSFTGSGRIGRRVLRGSADTLARVTLELGGKSPTIVFADADLPAAAAAAAAAFCAGSGQGCVAGTRILVQESIREEFGALLTAELSRYVPGDPFHPHTVMGPLAYREHFDRVLSYLDVAREEGAEIMLGGRPLGDSGLFVPPTLIDNVTNDMRIAQEEVFGPVAAIMSFTDVEDAVRLGDDTVYGLAASVWTRDVSTAHRTAAALRAGTVWVNTWGEMSSGTLPFGGVKESGIGREHGTDVLDAYTEAKTVMVRL</sequence>
<reference evidence="4 5" key="1">
    <citation type="submission" date="2017-07" db="EMBL/GenBank/DDBJ databases">
        <title>Complete genome sequence of Actinoalloteichus hoggarensis DSM 45943, type strain of Actinoalloteichus hoggarensis.</title>
        <authorList>
            <person name="Ruckert C."/>
            <person name="Nouioui I."/>
            <person name="Willmese J."/>
            <person name="van Wezel G."/>
            <person name="Klenk H.-P."/>
            <person name="Kalinowski J."/>
            <person name="Zotchev S.B."/>
        </authorList>
    </citation>
    <scope>NUCLEOTIDE SEQUENCE [LARGE SCALE GENOMIC DNA]</scope>
    <source>
        <strain evidence="4 5">DSM 45943</strain>
    </source>
</reference>
<keyword evidence="2 3" id="KW-0560">Oxidoreductase</keyword>
<dbReference type="PROSITE" id="PS00687">
    <property type="entry name" value="ALDEHYDE_DEHYDR_GLU"/>
    <property type="match status" value="1"/>
</dbReference>
<evidence type="ECO:0000256" key="2">
    <source>
        <dbReference type="ARBA" id="ARBA00023002"/>
    </source>
</evidence>
<dbReference type="SUPFAM" id="SSF53720">
    <property type="entry name" value="ALDH-like"/>
    <property type="match status" value="1"/>
</dbReference>
<accession>A0A221W3F7</accession>
<dbReference type="EC" id="1.2.1.5" evidence="4"/>
<dbReference type="FunFam" id="3.40.309.10:FF:000012">
    <property type="entry name" value="Betaine aldehyde dehydrogenase"/>
    <property type="match status" value="1"/>
</dbReference>
<dbReference type="InterPro" id="IPR029510">
    <property type="entry name" value="Ald_DH_CS_GLU"/>
</dbReference>
<evidence type="ECO:0000256" key="3">
    <source>
        <dbReference type="RuleBase" id="RU003345"/>
    </source>
</evidence>
<evidence type="ECO:0000313" key="5">
    <source>
        <dbReference type="Proteomes" id="UP000204221"/>
    </source>
</evidence>
<dbReference type="RefSeq" id="WP_245856748.1">
    <property type="nucleotide sequence ID" value="NZ_CP022521.1"/>
</dbReference>